<dbReference type="AlphaFoldDB" id="A0A7S4R811"/>
<accession>A0A7S4R811</accession>
<evidence type="ECO:0000256" key="1">
    <source>
        <dbReference type="SAM" id="MobiDB-lite"/>
    </source>
</evidence>
<reference evidence="2" key="1">
    <citation type="submission" date="2021-01" db="EMBL/GenBank/DDBJ databases">
        <authorList>
            <person name="Corre E."/>
            <person name="Pelletier E."/>
            <person name="Niang G."/>
            <person name="Scheremetjew M."/>
            <person name="Finn R."/>
            <person name="Kale V."/>
            <person name="Holt S."/>
            <person name="Cochrane G."/>
            <person name="Meng A."/>
            <person name="Brown T."/>
            <person name="Cohen L."/>
        </authorList>
    </citation>
    <scope>NUCLEOTIDE SEQUENCE</scope>
    <source>
        <strain evidence="2">CCMP3105</strain>
    </source>
</reference>
<feature type="region of interest" description="Disordered" evidence="1">
    <location>
        <begin position="208"/>
        <end position="234"/>
    </location>
</feature>
<organism evidence="2">
    <name type="scientific">Alexandrium monilatum</name>
    <dbReference type="NCBI Taxonomy" id="311494"/>
    <lineage>
        <taxon>Eukaryota</taxon>
        <taxon>Sar</taxon>
        <taxon>Alveolata</taxon>
        <taxon>Dinophyceae</taxon>
        <taxon>Gonyaulacales</taxon>
        <taxon>Pyrocystaceae</taxon>
        <taxon>Alexandrium</taxon>
    </lineage>
</organism>
<evidence type="ECO:0000313" key="2">
    <source>
        <dbReference type="EMBL" id="CAE4606360.1"/>
    </source>
</evidence>
<dbReference type="EMBL" id="HBNR01045384">
    <property type="protein sequence ID" value="CAE4606360.1"/>
    <property type="molecule type" value="Transcribed_RNA"/>
</dbReference>
<protein>
    <submittedName>
        <fullName evidence="2">Uncharacterized protein</fullName>
    </submittedName>
</protein>
<sequence length="836" mass="85728">MVPGGALLPAGTMGVAAYPSASTVSGGSVVASSRTVAGVGGPSPVGGAGCSITGGGGGTATVLPGGTKGAAVYPSASTASGGSVVSSGSMVAGASGLLPAAGAGFSIRGGAVTMLPGGAARGAVLPGGMAGAAFYPGTRMVSGGSIVASSRMVSGPGGLPPAGGAGPLCRDGGRGGSAARGAVLPGGAAGPAVCPGAGVVVLPPERGDPASAAGGLGPGAGADEHAGGAETTRCDPWGGMTSVQWVPTPRGSYEVLTSHALVDGYVGSKHRALATFSCFVGLCAVFVLLLSLPSCPCSPLSIVGIFGGGRELAQRDFDMGTVRITRSGRYTLTEDIVFDPRHPNATWSGIPLDCEAYPQRAGYFLGFFAAVVVEAGGVELDCLGHEIKMSGRFHRLQRFFAVIELGSAPFLKGQGTSPFKSSLTTPAEPTFARDVKIKNCRLGLSSHHSIHGNSNDGVTLEHVQMYDFEVAGVALSGATRVRMDGLTVGPSLKQTFAAELAQGIFMDHIASSLMRGEPEISRRLQSTRVKLRGEWASVASILAKLRAELQEYVQSKGGPLRNVFGDGGSLPDGSAIYGLLLHRNGFAIDDFGFCPDDGPSAEELMVSDVTLRNIAIRGLSVRVDQATATEQDGSVVMGPGGDIFKTTENWDATNCYAYTGSSFSDAQIALGVLRKRLTADGVPTDTIKFFLGSSNIPEVVQRWAASDLSCQETMAWVQELIQGKGKTRLRCNQDAMSHVNKGVVGMRLSFQKDISVRGVTIADLTNAGVENAAPYCDVTGATYQGLDVRGVSLAHVKDMHDFEVDQEGDFSSANPERIFPVTRVLQMRADDANAMG</sequence>
<proteinExistence type="predicted"/>
<gene>
    <name evidence="2" type="ORF">AMON00008_LOCUS31562</name>
</gene>
<name>A0A7S4R811_9DINO</name>